<comment type="caution">
    <text evidence="7">The sequence shown here is derived from an EMBL/GenBank/DDBJ whole genome shotgun (WGS) entry which is preliminary data.</text>
</comment>
<evidence type="ECO:0000313" key="7">
    <source>
        <dbReference type="EMBL" id="CAD1479108.1"/>
    </source>
</evidence>
<dbReference type="SUPFAM" id="SSF144232">
    <property type="entry name" value="HIT/MYND zinc finger-like"/>
    <property type="match status" value="1"/>
</dbReference>
<dbReference type="SMART" id="SM00175">
    <property type="entry name" value="RAB"/>
    <property type="match status" value="1"/>
</dbReference>
<evidence type="ECO:0000313" key="8">
    <source>
        <dbReference type="Proteomes" id="UP000752696"/>
    </source>
</evidence>
<evidence type="ECO:0000256" key="2">
    <source>
        <dbReference type="ARBA" id="ARBA00022771"/>
    </source>
</evidence>
<sequence length="1149" mass="130880">MSKSENFIKKGTTILTAKPFAYTLYSKYRNQRCDHCFKSGNLFKCSVCQYVYYCNRSCQRLSWPIHSKECASLKKCSPRVVPNVARLMARIIIKLNQGGDEEIGYYNETNYRKFKDLMSHCSEIKRDKKKMEHFICLCGILYEFLGDMPVPNTTELMGIYGRICINSFNISNFDTNIGVGIYLAPSILDHSCKPNAVAIFEGITIIVKTIEDLPSLDLSQIKITYIDVIKTTKDRRTELQSSYYFWCNCEKCEGPEPMAEAAACPNKFCTYPCSSDANACENCNTKFPQNFKKTFDEISEFTAYHLENMKNIACILFTCNNKETDLDVSKMCLSKQESVLHPLNIQYVQTLQTAFDSSINLQHWEEAESYAKRLINGYLTYYGEIHPSTGLLYLAIGKIQVYSGKKLKQAIEALKKASSILTITHGEQHSVITENLKPLLYQATVKYTMFSAFKRLAGKSDGVNNVSPRPAHQSMPTTLQRKFAKGVQYNMKIIIKGDRNVGKTCLFHRLQGQKFIEEYIPTEEIQVTSIQWNYKATDDIVKVEVWDVVDKGRRRKKLEGLKMDNSQPENIIEEPALDAEFLDVYKGTNGVIIIMDITKSWTFDYVQRELPKIPNHIPVIVLGNHCDMSHHRTVTSDHVTYFIDLFHERTAQVRYAESSMRNGFGLKLLHKFFNLPFLQLQKETLLKQLETNEEETRLTIQELDLFQDSDDANYNKFLDNLVNRRRALADSVSASILVPNVTSSLSNHNVLSSYGNTNVNAEVKRSFSMPGPIGGGTPIPVKNIDQIASKKENFTNTSENQAISVKNSQITSTLCSVTQNISKIDSKIIEFLNENSDRRDSTSKPQSLMSKIFGNKKEDEIEKATRINNPNTNVPLTSVEDFVPDDDGLLDRSFLEDSQVSPQKVQHEEPDSESDTETANPLVAEYEDDLSSTDEATPTAIQPKLAENPLSKQKHKRETLSHTEINVGKSRQITKCDSISSIDQELQISNNYDTNEQREINSDALDSWLRRDSKWRQSPEGGEDVSSNSARKDRLELSDKSVDVSVTSSNVHLELLDNTSVRHMSSDGGSPVLKEKKRHKEKTEDKEKKKKKKSKDKEKDKQEKIDKTEKKKKRSLHRSRDETRERDELEEFLNGSVTRIGVDVAYEAI</sequence>
<feature type="compositionally biased region" description="Basic and acidic residues" evidence="5">
    <location>
        <begin position="1118"/>
        <end position="1127"/>
    </location>
</feature>
<evidence type="ECO:0000256" key="1">
    <source>
        <dbReference type="ARBA" id="ARBA00022723"/>
    </source>
</evidence>
<accession>A0A6V7HFC1</accession>
<dbReference type="GO" id="GO:0005829">
    <property type="term" value="C:cytosol"/>
    <property type="evidence" value="ECO:0007669"/>
    <property type="project" value="TreeGrafter"/>
</dbReference>
<evidence type="ECO:0000259" key="6">
    <source>
        <dbReference type="PROSITE" id="PS50865"/>
    </source>
</evidence>
<keyword evidence="3" id="KW-0862">Zinc</keyword>
<dbReference type="Gene3D" id="1.10.220.160">
    <property type="match status" value="1"/>
</dbReference>
<dbReference type="SUPFAM" id="SSF52540">
    <property type="entry name" value="P-loop containing nucleoside triphosphate hydrolases"/>
    <property type="match status" value="1"/>
</dbReference>
<dbReference type="InterPro" id="IPR011990">
    <property type="entry name" value="TPR-like_helical_dom_sf"/>
</dbReference>
<feature type="compositionally biased region" description="Basic and acidic residues" evidence="5">
    <location>
        <begin position="1030"/>
        <end position="1040"/>
    </location>
</feature>
<dbReference type="Gene3D" id="1.25.40.970">
    <property type="match status" value="1"/>
</dbReference>
<feature type="region of interest" description="Disordered" evidence="5">
    <location>
        <begin position="1057"/>
        <end position="1131"/>
    </location>
</feature>
<dbReference type="Gene3D" id="2.170.270.10">
    <property type="entry name" value="SET domain"/>
    <property type="match status" value="1"/>
</dbReference>
<dbReference type="SUPFAM" id="SSF82199">
    <property type="entry name" value="SET domain"/>
    <property type="match status" value="1"/>
</dbReference>
<dbReference type="AlphaFoldDB" id="A0A6V7HFC1"/>
<dbReference type="PROSITE" id="PS50865">
    <property type="entry name" value="ZF_MYND_2"/>
    <property type="match status" value="1"/>
</dbReference>
<feature type="compositionally biased region" description="Basic and acidic residues" evidence="5">
    <location>
        <begin position="1095"/>
        <end position="1109"/>
    </location>
</feature>
<feature type="region of interest" description="Disordered" evidence="5">
    <location>
        <begin position="895"/>
        <end position="966"/>
    </location>
</feature>
<keyword evidence="2 4" id="KW-0863">Zinc-finger</keyword>
<dbReference type="Gene3D" id="1.25.40.10">
    <property type="entry name" value="Tetratricopeptide repeat domain"/>
    <property type="match status" value="1"/>
</dbReference>
<dbReference type="EMBL" id="CAJDYZ010011206">
    <property type="protein sequence ID" value="CAD1479108.1"/>
    <property type="molecule type" value="Genomic_DNA"/>
</dbReference>
<dbReference type="PANTHER" id="PTHR14932">
    <property type="entry name" value="RAS GTPASE-RELATED"/>
    <property type="match status" value="1"/>
</dbReference>
<feature type="domain" description="MYND-type" evidence="6">
    <location>
        <begin position="33"/>
        <end position="70"/>
    </location>
</feature>
<keyword evidence="1" id="KW-0479">Metal-binding</keyword>
<dbReference type="InterPro" id="IPR027417">
    <property type="entry name" value="P-loop_NTPase"/>
</dbReference>
<keyword evidence="8" id="KW-1185">Reference proteome</keyword>
<proteinExistence type="predicted"/>
<dbReference type="Pfam" id="PF01753">
    <property type="entry name" value="zf-MYND"/>
    <property type="match status" value="1"/>
</dbReference>
<evidence type="ECO:0000256" key="5">
    <source>
        <dbReference type="SAM" id="MobiDB-lite"/>
    </source>
</evidence>
<dbReference type="GO" id="GO:0005634">
    <property type="term" value="C:nucleus"/>
    <property type="evidence" value="ECO:0007669"/>
    <property type="project" value="TreeGrafter"/>
</dbReference>
<dbReference type="GO" id="GO:0003924">
    <property type="term" value="F:GTPase activity"/>
    <property type="evidence" value="ECO:0007669"/>
    <property type="project" value="InterPro"/>
</dbReference>
<dbReference type="InterPro" id="IPR040385">
    <property type="entry name" value="RABL6"/>
</dbReference>
<dbReference type="Pfam" id="PF00071">
    <property type="entry name" value="Ras"/>
    <property type="match status" value="1"/>
</dbReference>
<evidence type="ECO:0000256" key="3">
    <source>
        <dbReference type="ARBA" id="ARBA00022833"/>
    </source>
</evidence>
<name>A0A6V7HFC1_9HYME</name>
<dbReference type="Pfam" id="PF08477">
    <property type="entry name" value="Roc"/>
    <property type="match status" value="1"/>
</dbReference>
<dbReference type="InterPro" id="IPR002893">
    <property type="entry name" value="Znf_MYND"/>
</dbReference>
<dbReference type="PANTHER" id="PTHR14932:SF1">
    <property type="entry name" value="RAB-LIKE PROTEIN 6"/>
    <property type="match status" value="1"/>
</dbReference>
<dbReference type="InterPro" id="IPR001806">
    <property type="entry name" value="Small_GTPase"/>
</dbReference>
<evidence type="ECO:0000256" key="4">
    <source>
        <dbReference type="PROSITE-ProRule" id="PRU00134"/>
    </source>
</evidence>
<dbReference type="PROSITE" id="PS51419">
    <property type="entry name" value="RAB"/>
    <property type="match status" value="1"/>
</dbReference>
<feature type="region of interest" description="Disordered" evidence="5">
    <location>
        <begin position="836"/>
        <end position="855"/>
    </location>
</feature>
<dbReference type="GO" id="GO:0008270">
    <property type="term" value="F:zinc ion binding"/>
    <property type="evidence" value="ECO:0007669"/>
    <property type="project" value="UniProtKB-KW"/>
</dbReference>
<dbReference type="PRINTS" id="PR00449">
    <property type="entry name" value="RASTRNSFRMNG"/>
</dbReference>
<dbReference type="OrthoDB" id="207081at2759"/>
<feature type="region of interest" description="Disordered" evidence="5">
    <location>
        <begin position="1012"/>
        <end position="1040"/>
    </location>
</feature>
<dbReference type="Proteomes" id="UP000752696">
    <property type="component" value="Unassembled WGS sequence"/>
</dbReference>
<dbReference type="Gene3D" id="6.10.140.2220">
    <property type="match status" value="1"/>
</dbReference>
<dbReference type="InterPro" id="IPR046341">
    <property type="entry name" value="SET_dom_sf"/>
</dbReference>
<dbReference type="PROSITE" id="PS01360">
    <property type="entry name" value="ZF_MYND_1"/>
    <property type="match status" value="1"/>
</dbReference>
<reference evidence="7" key="1">
    <citation type="submission" date="2020-07" db="EMBL/GenBank/DDBJ databases">
        <authorList>
            <person name="Nazaruddin N."/>
        </authorList>
    </citation>
    <scope>NUCLEOTIDE SEQUENCE</scope>
</reference>
<gene>
    <name evidence="7" type="ORF">MHI_LOCUS841850</name>
</gene>
<protein>
    <recommendedName>
        <fullName evidence="6">MYND-type domain-containing protein</fullName>
    </recommendedName>
</protein>
<dbReference type="GO" id="GO:0005525">
    <property type="term" value="F:GTP binding"/>
    <property type="evidence" value="ECO:0007669"/>
    <property type="project" value="InterPro"/>
</dbReference>
<dbReference type="Gene3D" id="3.40.50.300">
    <property type="entry name" value="P-loop containing nucleotide triphosphate hydrolases"/>
    <property type="match status" value="1"/>
</dbReference>
<organism evidence="7 8">
    <name type="scientific">Heterotrigona itama</name>
    <dbReference type="NCBI Taxonomy" id="395501"/>
    <lineage>
        <taxon>Eukaryota</taxon>
        <taxon>Metazoa</taxon>
        <taxon>Ecdysozoa</taxon>
        <taxon>Arthropoda</taxon>
        <taxon>Hexapoda</taxon>
        <taxon>Insecta</taxon>
        <taxon>Pterygota</taxon>
        <taxon>Neoptera</taxon>
        <taxon>Endopterygota</taxon>
        <taxon>Hymenoptera</taxon>
        <taxon>Apocrita</taxon>
        <taxon>Aculeata</taxon>
        <taxon>Apoidea</taxon>
        <taxon>Anthophila</taxon>
        <taxon>Apidae</taxon>
        <taxon>Heterotrigona</taxon>
    </lineage>
</organism>